<dbReference type="GO" id="GO:0016989">
    <property type="term" value="F:sigma factor antagonist activity"/>
    <property type="evidence" value="ECO:0007669"/>
    <property type="project" value="TreeGrafter"/>
</dbReference>
<dbReference type="PANTHER" id="PTHR30273:SF2">
    <property type="entry name" value="PROTEIN FECR"/>
    <property type="match status" value="1"/>
</dbReference>
<reference evidence="3" key="1">
    <citation type="submission" date="2022-06" db="EMBL/GenBank/DDBJ databases">
        <title>Aeoliella straminimaris, a novel planctomycete from sediments.</title>
        <authorList>
            <person name="Vitorino I.R."/>
            <person name="Lage O.M."/>
        </authorList>
    </citation>
    <scope>NUCLEOTIDE SEQUENCE</scope>
    <source>
        <strain evidence="3">ICT_H6.2</strain>
    </source>
</reference>
<keyword evidence="1" id="KW-0472">Membrane</keyword>
<protein>
    <submittedName>
        <fullName evidence="3">FecR family protein</fullName>
    </submittedName>
</protein>
<sequence>MTNGADAQLMHSLDRVLEESSSDQEREQFSQLLDENPELARLVIDQLQTDALLKWSFSPSLPNVTVGSHEADEATTAACSPDSPTRVARRRSWKFAVGVAVAASLAGLLAFSWFNQTAPRTLGEVLASNNVEFGASCTAIGPDQKITAGILEITSGKLSLELSNGVTMSLRGPTQCRFDSDMLVELVRGQATADVPRWARGFTITTSDIEVVDLGTRFGVAKLGDANTDVVVFEGEVDLKSLGTADKQFARRLTQGEAARINRIGKIERIFQVHGEANDDSWSTLEPDSQDGVIAAVWDNLGATKSVSYYQVIPRGLDEDVHAYVDHPHQWNGLTSEGIPPLLLGADYVRTVNDYRYLNELSIEVEFAADATLFIIYDDRSELPDWLTSQFEDTGFDIGLDEDAWGGNPTFTVAEGPAESIDNTFSVWRRPCAAGETMTLGSMRVGREARAMYGIAATPR</sequence>
<dbReference type="EMBL" id="JAMXLR010000039">
    <property type="protein sequence ID" value="MCO6044816.1"/>
    <property type="molecule type" value="Genomic_DNA"/>
</dbReference>
<evidence type="ECO:0000259" key="2">
    <source>
        <dbReference type="Pfam" id="PF04773"/>
    </source>
</evidence>
<evidence type="ECO:0000256" key="1">
    <source>
        <dbReference type="SAM" id="Phobius"/>
    </source>
</evidence>
<dbReference type="RefSeq" id="WP_252852931.1">
    <property type="nucleotide sequence ID" value="NZ_JAMXLR010000039.1"/>
</dbReference>
<keyword evidence="1" id="KW-0812">Transmembrane</keyword>
<feature type="domain" description="FecR protein" evidence="2">
    <location>
        <begin position="155"/>
        <end position="237"/>
    </location>
</feature>
<dbReference type="PANTHER" id="PTHR30273">
    <property type="entry name" value="PERIPLASMIC SIGNAL SENSOR AND SIGMA FACTOR ACTIVATOR FECR-RELATED"/>
    <property type="match status" value="1"/>
</dbReference>
<keyword evidence="1" id="KW-1133">Transmembrane helix</keyword>
<evidence type="ECO:0000313" key="3">
    <source>
        <dbReference type="EMBL" id="MCO6044816.1"/>
    </source>
</evidence>
<keyword evidence="4" id="KW-1185">Reference proteome</keyword>
<name>A0A9X2JGK4_9BACT</name>
<dbReference type="Pfam" id="PF04773">
    <property type="entry name" value="FecR"/>
    <property type="match status" value="1"/>
</dbReference>
<dbReference type="InterPro" id="IPR006860">
    <property type="entry name" value="FecR"/>
</dbReference>
<organism evidence="3 4">
    <name type="scientific">Aeoliella straminimaris</name>
    <dbReference type="NCBI Taxonomy" id="2954799"/>
    <lineage>
        <taxon>Bacteria</taxon>
        <taxon>Pseudomonadati</taxon>
        <taxon>Planctomycetota</taxon>
        <taxon>Planctomycetia</taxon>
        <taxon>Pirellulales</taxon>
        <taxon>Lacipirellulaceae</taxon>
        <taxon>Aeoliella</taxon>
    </lineage>
</organism>
<comment type="caution">
    <text evidence="3">The sequence shown here is derived from an EMBL/GenBank/DDBJ whole genome shotgun (WGS) entry which is preliminary data.</text>
</comment>
<dbReference type="Proteomes" id="UP001155241">
    <property type="component" value="Unassembled WGS sequence"/>
</dbReference>
<proteinExistence type="predicted"/>
<evidence type="ECO:0000313" key="4">
    <source>
        <dbReference type="Proteomes" id="UP001155241"/>
    </source>
</evidence>
<dbReference type="InterPro" id="IPR012373">
    <property type="entry name" value="Ferrdict_sens_TM"/>
</dbReference>
<dbReference type="AlphaFoldDB" id="A0A9X2JGK4"/>
<gene>
    <name evidence="3" type="ORF">NG895_12965</name>
</gene>
<dbReference type="Gene3D" id="2.60.120.1440">
    <property type="match status" value="1"/>
</dbReference>
<feature type="transmembrane region" description="Helical" evidence="1">
    <location>
        <begin position="95"/>
        <end position="114"/>
    </location>
</feature>
<accession>A0A9X2JGK4</accession>